<name>A0A327R385_9BACT</name>
<protein>
    <submittedName>
        <fullName evidence="1">Uncharacterized protein</fullName>
    </submittedName>
</protein>
<organism evidence="1 2">
    <name type="scientific">Chitinophaga skermanii</name>
    <dbReference type="NCBI Taxonomy" id="331697"/>
    <lineage>
        <taxon>Bacteria</taxon>
        <taxon>Pseudomonadati</taxon>
        <taxon>Bacteroidota</taxon>
        <taxon>Chitinophagia</taxon>
        <taxon>Chitinophagales</taxon>
        <taxon>Chitinophagaceae</taxon>
        <taxon>Chitinophaga</taxon>
    </lineage>
</organism>
<dbReference type="RefSeq" id="WP_111596207.1">
    <property type="nucleotide sequence ID" value="NZ_QLLL01000001.1"/>
</dbReference>
<reference evidence="1 2" key="1">
    <citation type="submission" date="2018-06" db="EMBL/GenBank/DDBJ databases">
        <title>Genomic Encyclopedia of Archaeal and Bacterial Type Strains, Phase II (KMG-II): from individual species to whole genera.</title>
        <authorList>
            <person name="Goeker M."/>
        </authorList>
    </citation>
    <scope>NUCLEOTIDE SEQUENCE [LARGE SCALE GENOMIC DNA]</scope>
    <source>
        <strain evidence="1 2">DSM 23857</strain>
    </source>
</reference>
<dbReference type="EMBL" id="QLLL01000001">
    <property type="protein sequence ID" value="RAJ11111.1"/>
    <property type="molecule type" value="Genomic_DNA"/>
</dbReference>
<dbReference type="Proteomes" id="UP000249547">
    <property type="component" value="Unassembled WGS sequence"/>
</dbReference>
<comment type="caution">
    <text evidence="1">The sequence shown here is derived from an EMBL/GenBank/DDBJ whole genome shotgun (WGS) entry which is preliminary data.</text>
</comment>
<evidence type="ECO:0000313" key="2">
    <source>
        <dbReference type="Proteomes" id="UP000249547"/>
    </source>
</evidence>
<proteinExistence type="predicted"/>
<evidence type="ECO:0000313" key="1">
    <source>
        <dbReference type="EMBL" id="RAJ11111.1"/>
    </source>
</evidence>
<gene>
    <name evidence="1" type="ORF">LX64_00719</name>
</gene>
<dbReference type="OrthoDB" id="85662at563835"/>
<dbReference type="AlphaFoldDB" id="A0A327R385"/>
<keyword evidence="2" id="KW-1185">Reference proteome</keyword>
<accession>A0A327R385</accession>
<sequence>MHIDPNTGNFTITNNVIISPSLMRSTFLEMVEGLGFENWTSSDRYTSYLLRNFEQGEWNIIIWFADEQVTHASISPGSKYTFEPWAMSPEEKTCVKAQLKALGGAMKKSWGSLSYNEDIKSGFVDIVLLYRSPTVPAPIKKLFEQSESTSGTLHKLVGKIWKRR</sequence>